<dbReference type="STRING" id="4155.A0A022PQG8"/>
<dbReference type="eggNOG" id="ENOG502T151">
    <property type="taxonomic scope" value="Eukaryota"/>
</dbReference>
<proteinExistence type="predicted"/>
<name>A0A022PQG8_ERYGU</name>
<sequence length="398" mass="44652">MPNQHLFISLCNLIFPCLNLITHEQESSSSSTTVSQLPTSVILQIFFKLPTHSIIRCKCVCKSWHNLISEPYFNNTYQLNYPFTSIVRSDHKTITNPLDHQSFYILEIGLNDEVTPTPFSPNLLDFSGDGIIGITGSCNGLLCLVKSPQLENESRGNYVHNRDSIYNNQTVCIVNPLLAGGCVLLPDVTRAENIRDVVYGFGSSKSANVYKVIRLVIKYVFVGVVGHEIQVSGEIFTIGVDSKWRFFKDSSIPCYTFPCGVSLDGIVHWMGDDRRSGLIYAFDIAREKGNRIPIPPGLGDDAGNIVLAVWNGNLCLTDNSSEFQVDVWKMNRYGVADSWTRDIILKNQIPSDLRNFPLIPITTLMNGDLLMSRVYGQSLISFDPKRKKCRKYGDFVVM</sequence>
<accession>A0A022PQG8</accession>
<evidence type="ECO:0000313" key="4">
    <source>
        <dbReference type="Proteomes" id="UP000030748"/>
    </source>
</evidence>
<dbReference type="CDD" id="cd22157">
    <property type="entry name" value="F-box_AtFBW1-like"/>
    <property type="match status" value="1"/>
</dbReference>
<dbReference type="InterPro" id="IPR001810">
    <property type="entry name" value="F-box_dom"/>
</dbReference>
<keyword evidence="4" id="KW-1185">Reference proteome</keyword>
<reference evidence="3 4" key="1">
    <citation type="journal article" date="2013" name="Proc. Natl. Acad. Sci. U.S.A.">
        <title>Fine-scale variation in meiotic recombination in Mimulus inferred from population shotgun sequencing.</title>
        <authorList>
            <person name="Hellsten U."/>
            <person name="Wright K.M."/>
            <person name="Jenkins J."/>
            <person name="Shu S."/>
            <person name="Yuan Y."/>
            <person name="Wessler S.R."/>
            <person name="Schmutz J."/>
            <person name="Willis J.H."/>
            <person name="Rokhsar D.S."/>
        </authorList>
    </citation>
    <scope>NUCLEOTIDE SEQUENCE [LARGE SCALE GENOMIC DNA]</scope>
    <source>
        <strain evidence="4">cv. DUN x IM62</strain>
    </source>
</reference>
<evidence type="ECO:0000313" key="3">
    <source>
        <dbReference type="EMBL" id="EYU18562.1"/>
    </source>
</evidence>
<keyword evidence="1" id="KW-0732">Signal</keyword>
<dbReference type="NCBIfam" id="TIGR01640">
    <property type="entry name" value="F_box_assoc_1"/>
    <property type="match status" value="1"/>
</dbReference>
<dbReference type="InterPro" id="IPR017451">
    <property type="entry name" value="F-box-assoc_interact_dom"/>
</dbReference>
<dbReference type="InterPro" id="IPR050796">
    <property type="entry name" value="SCF_F-box_component"/>
</dbReference>
<dbReference type="SUPFAM" id="SSF81383">
    <property type="entry name" value="F-box domain"/>
    <property type="match status" value="1"/>
</dbReference>
<feature type="domain" description="F-box" evidence="2">
    <location>
        <begin position="31"/>
        <end position="80"/>
    </location>
</feature>
<gene>
    <name evidence="3" type="ORF">MIMGU_mgv1a022740mg</name>
</gene>
<evidence type="ECO:0000256" key="1">
    <source>
        <dbReference type="SAM" id="SignalP"/>
    </source>
</evidence>
<feature type="signal peptide" evidence="1">
    <location>
        <begin position="1"/>
        <end position="19"/>
    </location>
</feature>
<dbReference type="PANTHER" id="PTHR31672:SF13">
    <property type="entry name" value="F-BOX PROTEIN CPR30-LIKE"/>
    <property type="match status" value="1"/>
</dbReference>
<dbReference type="InterPro" id="IPR006527">
    <property type="entry name" value="F-box-assoc_dom_typ1"/>
</dbReference>
<dbReference type="EMBL" id="KI632328">
    <property type="protein sequence ID" value="EYU18562.1"/>
    <property type="molecule type" value="Genomic_DNA"/>
</dbReference>
<dbReference type="AlphaFoldDB" id="A0A022PQG8"/>
<dbReference type="Pfam" id="PF00646">
    <property type="entry name" value="F-box"/>
    <property type="match status" value="1"/>
</dbReference>
<dbReference type="PROSITE" id="PS50181">
    <property type="entry name" value="FBOX"/>
    <property type="match status" value="1"/>
</dbReference>
<evidence type="ECO:0000259" key="2">
    <source>
        <dbReference type="PROSITE" id="PS50181"/>
    </source>
</evidence>
<dbReference type="InterPro" id="IPR036047">
    <property type="entry name" value="F-box-like_dom_sf"/>
</dbReference>
<dbReference type="Proteomes" id="UP000030748">
    <property type="component" value="Unassembled WGS sequence"/>
</dbReference>
<organism evidence="3 4">
    <name type="scientific">Erythranthe guttata</name>
    <name type="common">Yellow monkey flower</name>
    <name type="synonym">Mimulus guttatus</name>
    <dbReference type="NCBI Taxonomy" id="4155"/>
    <lineage>
        <taxon>Eukaryota</taxon>
        <taxon>Viridiplantae</taxon>
        <taxon>Streptophyta</taxon>
        <taxon>Embryophyta</taxon>
        <taxon>Tracheophyta</taxon>
        <taxon>Spermatophyta</taxon>
        <taxon>Magnoliopsida</taxon>
        <taxon>eudicotyledons</taxon>
        <taxon>Gunneridae</taxon>
        <taxon>Pentapetalae</taxon>
        <taxon>asterids</taxon>
        <taxon>lamiids</taxon>
        <taxon>Lamiales</taxon>
        <taxon>Phrymaceae</taxon>
        <taxon>Erythranthe</taxon>
    </lineage>
</organism>
<dbReference type="PANTHER" id="PTHR31672">
    <property type="entry name" value="BNACNNG10540D PROTEIN"/>
    <property type="match status" value="1"/>
</dbReference>
<protein>
    <recommendedName>
        <fullName evidence="2">F-box domain-containing protein</fullName>
    </recommendedName>
</protein>
<dbReference type="SMART" id="SM00256">
    <property type="entry name" value="FBOX"/>
    <property type="match status" value="1"/>
</dbReference>
<feature type="chain" id="PRO_5001503402" description="F-box domain-containing protein" evidence="1">
    <location>
        <begin position="20"/>
        <end position="398"/>
    </location>
</feature>
<dbReference type="Pfam" id="PF07734">
    <property type="entry name" value="FBA_1"/>
    <property type="match status" value="1"/>
</dbReference>
<dbReference type="Gene3D" id="1.20.1280.50">
    <property type="match status" value="1"/>
</dbReference>